<evidence type="ECO:0000313" key="2">
    <source>
        <dbReference type="EMBL" id="CAJ1379230.1"/>
    </source>
</evidence>
<accession>A0AA36MNF4</accession>
<organism evidence="2 3">
    <name type="scientific">Effrenium voratum</name>
    <dbReference type="NCBI Taxonomy" id="2562239"/>
    <lineage>
        <taxon>Eukaryota</taxon>
        <taxon>Sar</taxon>
        <taxon>Alveolata</taxon>
        <taxon>Dinophyceae</taxon>
        <taxon>Suessiales</taxon>
        <taxon>Symbiodiniaceae</taxon>
        <taxon>Effrenium</taxon>
    </lineage>
</organism>
<dbReference type="AlphaFoldDB" id="A0AA36MNF4"/>
<evidence type="ECO:0000256" key="1">
    <source>
        <dbReference type="SAM" id="MobiDB-lite"/>
    </source>
</evidence>
<comment type="caution">
    <text evidence="2">The sequence shown here is derived from an EMBL/GenBank/DDBJ whole genome shotgun (WGS) entry which is preliminary data.</text>
</comment>
<dbReference type="EMBL" id="CAUJNA010000609">
    <property type="protein sequence ID" value="CAJ1379230.1"/>
    <property type="molecule type" value="Genomic_DNA"/>
</dbReference>
<dbReference type="Proteomes" id="UP001178507">
    <property type="component" value="Unassembled WGS sequence"/>
</dbReference>
<gene>
    <name evidence="2" type="ORF">EVOR1521_LOCUS7536</name>
</gene>
<name>A0AA36MNF4_9DINO</name>
<protein>
    <submittedName>
        <fullName evidence="2">Uncharacterized protein</fullName>
    </submittedName>
</protein>
<keyword evidence="3" id="KW-1185">Reference proteome</keyword>
<proteinExistence type="predicted"/>
<evidence type="ECO:0000313" key="3">
    <source>
        <dbReference type="Proteomes" id="UP001178507"/>
    </source>
</evidence>
<sequence length="137" mass="14345">SVSPENQPAQPVPWRARESRALAPGTTRSHAAEEGLRVPGAAMRLGGPHLARRWRRRAGSGGQRPVPPQSRGAAGAFARPADGTDLAHRGSGGGGALLYPGLFLPALLARRLRGLTDSVDGLQMVILCMDEILLGTT</sequence>
<reference evidence="2" key="1">
    <citation type="submission" date="2023-08" db="EMBL/GenBank/DDBJ databases">
        <authorList>
            <person name="Chen Y."/>
            <person name="Shah S."/>
            <person name="Dougan E. K."/>
            <person name="Thang M."/>
            <person name="Chan C."/>
        </authorList>
    </citation>
    <scope>NUCLEOTIDE SEQUENCE</scope>
</reference>
<feature type="non-terminal residue" evidence="2">
    <location>
        <position position="1"/>
    </location>
</feature>
<feature type="region of interest" description="Disordered" evidence="1">
    <location>
        <begin position="1"/>
        <end position="90"/>
    </location>
</feature>